<accession>A0ABP7B5N5</accession>
<dbReference type="CDD" id="cd03468">
    <property type="entry name" value="PolY_like"/>
    <property type="match status" value="1"/>
</dbReference>
<evidence type="ECO:0000256" key="1">
    <source>
        <dbReference type="ARBA" id="ARBA00022763"/>
    </source>
</evidence>
<gene>
    <name evidence="3" type="ORF">GCM10022202_04960</name>
</gene>
<evidence type="ECO:0000259" key="2">
    <source>
        <dbReference type="Pfam" id="PF00817"/>
    </source>
</evidence>
<dbReference type="InterPro" id="IPR043502">
    <property type="entry name" value="DNA/RNA_pol_sf"/>
</dbReference>
<reference evidence="4" key="1">
    <citation type="journal article" date="2019" name="Int. J. Syst. Evol. Microbiol.">
        <title>The Global Catalogue of Microorganisms (GCM) 10K type strain sequencing project: providing services to taxonomists for standard genome sequencing and annotation.</title>
        <authorList>
            <consortium name="The Broad Institute Genomics Platform"/>
            <consortium name="The Broad Institute Genome Sequencing Center for Infectious Disease"/>
            <person name="Wu L."/>
            <person name="Ma J."/>
        </authorList>
    </citation>
    <scope>NUCLEOTIDE SEQUENCE [LARGE SCALE GENOMIC DNA]</scope>
    <source>
        <strain evidence="4">JCM 16546</strain>
    </source>
</reference>
<sequence>MTSSTRVIVLWLPDWPVTALLRSEARTAARAGATDDAGVSPAASQGPPEDVPPIAIMHANRVVACSASARLEGVRRNQRRRDAQGACPSLRLVAADPERDERAFLPLLAGLERLAPGVQPLRSGLCAIRARGPARFYGGEREAAGALLDELAASGVPDARAAVADGLFTAEQAVRLRGPTPFHTDRRVAIVPRGASADFLRPLTIAALSPLGGDEELVSLLARLGVQTLGEFAALDVSSVRERLGEHGARLHALAGGADSRVVVPRVPPPELAREIEFEPPLELADQVAFAVRTTADAVSAGLDETDLVCTEARITLLDDRGGRSERVWLHPTFFDAAALVDRVRWQLQAALEDESSHPDATSSARRLRGGVALVRIEPEAVDDVTHHQPALLGQGPDERLHHAMSRVQALLGHRGVVTPMLAGGRWLGERERRVPWGDAERPARARDLPWPGSLPSPLPSEVFRDRRAAVVTASDGAPVLVDERQRLSAPPALVDGRRITAWAGPWPVIERQWDRTAARRAFRFQVVDETETAWLLVLDGEGWRVEGRYG</sequence>
<evidence type="ECO:0000313" key="4">
    <source>
        <dbReference type="Proteomes" id="UP001410795"/>
    </source>
</evidence>
<dbReference type="SUPFAM" id="SSF56672">
    <property type="entry name" value="DNA/RNA polymerases"/>
    <property type="match status" value="1"/>
</dbReference>
<organism evidence="3 4">
    <name type="scientific">Microbacterium marinilacus</name>
    <dbReference type="NCBI Taxonomy" id="415209"/>
    <lineage>
        <taxon>Bacteria</taxon>
        <taxon>Bacillati</taxon>
        <taxon>Actinomycetota</taxon>
        <taxon>Actinomycetes</taxon>
        <taxon>Micrococcales</taxon>
        <taxon>Microbacteriaceae</taxon>
        <taxon>Microbacterium</taxon>
    </lineage>
</organism>
<feature type="domain" description="UmuC" evidence="2">
    <location>
        <begin position="53"/>
        <end position="164"/>
    </location>
</feature>
<dbReference type="Gene3D" id="3.40.1170.60">
    <property type="match status" value="1"/>
</dbReference>
<keyword evidence="4" id="KW-1185">Reference proteome</keyword>
<dbReference type="RefSeq" id="WP_221856466.1">
    <property type="nucleotide sequence ID" value="NZ_BAAAYV010000002.1"/>
</dbReference>
<dbReference type="Gene3D" id="1.10.150.20">
    <property type="entry name" value="5' to 3' exonuclease, C-terminal subdomain"/>
    <property type="match status" value="1"/>
</dbReference>
<dbReference type="Pfam" id="PF00817">
    <property type="entry name" value="IMS"/>
    <property type="match status" value="1"/>
</dbReference>
<comment type="caution">
    <text evidence="3">The sequence shown here is derived from an EMBL/GenBank/DDBJ whole genome shotgun (WGS) entry which is preliminary data.</text>
</comment>
<dbReference type="PANTHER" id="PTHR35369:SF2">
    <property type="entry name" value="BLR3025 PROTEIN"/>
    <property type="match status" value="1"/>
</dbReference>
<keyword evidence="1" id="KW-0227">DNA damage</keyword>
<dbReference type="EMBL" id="BAAAYV010000002">
    <property type="protein sequence ID" value="GAA3648407.1"/>
    <property type="molecule type" value="Genomic_DNA"/>
</dbReference>
<dbReference type="InterPro" id="IPR001126">
    <property type="entry name" value="UmuC"/>
</dbReference>
<proteinExistence type="predicted"/>
<dbReference type="InterPro" id="IPR050356">
    <property type="entry name" value="SulA_CellDiv_inhibitor"/>
</dbReference>
<protein>
    <submittedName>
        <fullName evidence="3">DNA polymerase Y family protein</fullName>
    </submittedName>
</protein>
<evidence type="ECO:0000313" key="3">
    <source>
        <dbReference type="EMBL" id="GAA3648407.1"/>
    </source>
</evidence>
<name>A0ABP7B5N5_9MICO</name>
<dbReference type="Proteomes" id="UP001410795">
    <property type="component" value="Unassembled WGS sequence"/>
</dbReference>
<dbReference type="PANTHER" id="PTHR35369">
    <property type="entry name" value="BLR3025 PROTEIN-RELATED"/>
    <property type="match status" value="1"/>
</dbReference>